<dbReference type="GO" id="GO:0070527">
    <property type="term" value="P:platelet aggregation"/>
    <property type="evidence" value="ECO:0007669"/>
    <property type="project" value="TreeGrafter"/>
</dbReference>
<dbReference type="GO" id="GO:0051258">
    <property type="term" value="P:protein polymerization"/>
    <property type="evidence" value="ECO:0007669"/>
    <property type="project" value="InterPro"/>
</dbReference>
<keyword evidence="13" id="KW-1185">Reference proteome</keyword>
<accession>A0A401RMQ2</accession>
<dbReference type="PROSITE" id="PS00514">
    <property type="entry name" value="FIBRINOGEN_C_1"/>
    <property type="match status" value="1"/>
</dbReference>
<dbReference type="SMART" id="SM00186">
    <property type="entry name" value="FBG"/>
    <property type="match status" value="1"/>
</dbReference>
<dbReference type="SMART" id="SM01212">
    <property type="entry name" value="Fib_alpha"/>
    <property type="match status" value="1"/>
</dbReference>
<dbReference type="GO" id="GO:0034116">
    <property type="term" value="P:positive regulation of heterotypic cell-cell adhesion"/>
    <property type="evidence" value="ECO:0007669"/>
    <property type="project" value="TreeGrafter"/>
</dbReference>
<evidence type="ECO:0000256" key="9">
    <source>
        <dbReference type="ARBA" id="ARBA00025974"/>
    </source>
</evidence>
<dbReference type="Pfam" id="PF08702">
    <property type="entry name" value="Fib_alpha"/>
    <property type="match status" value="1"/>
</dbReference>
<dbReference type="GO" id="GO:0042730">
    <property type="term" value="P:fibrinolysis"/>
    <property type="evidence" value="ECO:0007669"/>
    <property type="project" value="TreeGrafter"/>
</dbReference>
<dbReference type="EMBL" id="BEZZ01001558">
    <property type="protein sequence ID" value="GCC19445.1"/>
    <property type="molecule type" value="Genomic_DNA"/>
</dbReference>
<dbReference type="PANTHER" id="PTHR47221">
    <property type="entry name" value="FIBRINOGEN ALPHA CHAIN"/>
    <property type="match status" value="1"/>
</dbReference>
<gene>
    <name evidence="12" type="ORF">chiPu_0018386</name>
</gene>
<protein>
    <recommendedName>
        <fullName evidence="11">Fibrinogen C-terminal domain-containing protein</fullName>
    </recommendedName>
</protein>
<dbReference type="AlphaFoldDB" id="A0A401RMQ2"/>
<keyword evidence="2" id="KW-0964">Secreted</keyword>
<evidence type="ECO:0000256" key="6">
    <source>
        <dbReference type="ARBA" id="ARBA00023084"/>
    </source>
</evidence>
<dbReference type="InterPro" id="IPR036056">
    <property type="entry name" value="Fibrinogen-like_C"/>
</dbReference>
<evidence type="ECO:0000256" key="8">
    <source>
        <dbReference type="ARBA" id="ARBA00023180"/>
    </source>
</evidence>
<name>A0A401RMQ2_CHIPU</name>
<comment type="subcellular location">
    <subcellularLocation>
        <location evidence="1">Secreted</location>
    </subcellularLocation>
</comment>
<dbReference type="Gene3D" id="3.90.215.10">
    <property type="entry name" value="Gamma Fibrinogen, chain A, domain 1"/>
    <property type="match status" value="1"/>
</dbReference>
<evidence type="ECO:0000313" key="12">
    <source>
        <dbReference type="EMBL" id="GCC19445.1"/>
    </source>
</evidence>
<comment type="caution">
    <text evidence="12">The sequence shown here is derived from an EMBL/GenBank/DDBJ whole genome shotgun (WGS) entry which is preliminary data.</text>
</comment>
<dbReference type="CDD" id="cd00087">
    <property type="entry name" value="FReD"/>
    <property type="match status" value="1"/>
</dbReference>
<evidence type="ECO:0000313" key="13">
    <source>
        <dbReference type="Proteomes" id="UP000287033"/>
    </source>
</evidence>
<dbReference type="PANTHER" id="PTHR47221:SF6">
    <property type="entry name" value="FIBRINOGEN ALPHA CHAIN"/>
    <property type="match status" value="1"/>
</dbReference>
<proteinExistence type="predicted"/>
<dbReference type="InterPro" id="IPR012290">
    <property type="entry name" value="Fibrinogen_a/b/g_coil_dom"/>
</dbReference>
<evidence type="ECO:0000256" key="5">
    <source>
        <dbReference type="ARBA" id="ARBA00023054"/>
    </source>
</evidence>
<dbReference type="InterPro" id="IPR037579">
    <property type="entry name" value="FIB_ANG-like"/>
</dbReference>
<dbReference type="SUPFAM" id="SSF58010">
    <property type="entry name" value="Fibrinogen coiled-coil and central regions"/>
    <property type="match status" value="1"/>
</dbReference>
<dbReference type="OMA" id="PRIVEHM"/>
<dbReference type="Proteomes" id="UP000287033">
    <property type="component" value="Unassembled WGS sequence"/>
</dbReference>
<dbReference type="STRING" id="137246.A0A401RMQ2"/>
<evidence type="ECO:0000256" key="10">
    <source>
        <dbReference type="SAM" id="MobiDB-lite"/>
    </source>
</evidence>
<dbReference type="InterPro" id="IPR002181">
    <property type="entry name" value="Fibrinogen_a/b/g_C_dom"/>
</dbReference>
<evidence type="ECO:0000256" key="2">
    <source>
        <dbReference type="ARBA" id="ARBA00022525"/>
    </source>
</evidence>
<keyword evidence="4" id="KW-0732">Signal</keyword>
<evidence type="ECO:0000256" key="7">
    <source>
        <dbReference type="ARBA" id="ARBA00023157"/>
    </source>
</evidence>
<evidence type="ECO:0000259" key="11">
    <source>
        <dbReference type="PROSITE" id="PS51406"/>
    </source>
</evidence>
<comment type="subunit">
    <text evidence="9">Heterohexamer; disulfide linked. Contains 2 sets of 3 non-identical chains (alpha, beta and gamma). The 2 heterotrimers are in head to head conformation with the N-termini in a small central domain.</text>
</comment>
<organism evidence="12 13">
    <name type="scientific">Chiloscyllium punctatum</name>
    <name type="common">Brownbanded bambooshark</name>
    <name type="synonym">Hemiscyllium punctatum</name>
    <dbReference type="NCBI Taxonomy" id="137246"/>
    <lineage>
        <taxon>Eukaryota</taxon>
        <taxon>Metazoa</taxon>
        <taxon>Chordata</taxon>
        <taxon>Craniata</taxon>
        <taxon>Vertebrata</taxon>
        <taxon>Chondrichthyes</taxon>
        <taxon>Elasmobranchii</taxon>
        <taxon>Galeomorphii</taxon>
        <taxon>Galeoidea</taxon>
        <taxon>Orectolobiformes</taxon>
        <taxon>Hemiscylliidae</taxon>
        <taxon>Chiloscyllium</taxon>
    </lineage>
</organism>
<evidence type="ECO:0000256" key="1">
    <source>
        <dbReference type="ARBA" id="ARBA00004613"/>
    </source>
</evidence>
<feature type="domain" description="Fibrinogen C-terminal" evidence="11">
    <location>
        <begin position="242"/>
        <end position="482"/>
    </location>
</feature>
<dbReference type="OrthoDB" id="9945370at2759"/>
<dbReference type="InterPro" id="IPR020837">
    <property type="entry name" value="Fibrinogen_CS"/>
</dbReference>
<dbReference type="GO" id="GO:0030674">
    <property type="term" value="F:protein-macromolecule adaptor activity"/>
    <property type="evidence" value="ECO:0007669"/>
    <property type="project" value="TreeGrafter"/>
</dbReference>
<sequence>MLVDWIQSQSSFEPRDPQSGDQFKPTQCPEKKWQICTYGDWGSKCPSGCRMQGLIKTENQQNDNRIQELQRMLDMYSTAFRNTYITVTEAVNRIRQTLSSMGGLGDTYYQLVDYLNSRLTILQNKTKDQNLRLKRLKNNILEQFKVVLRLEVDIDIKTQSCKGSCATAVVYEVNKESNAQMEKLLQSMTGIKLDRIVDVKPIHKLKMNLMKKSKKGTSFKFDIDHEYPRFWEDVHTSFKVRKIEDYIGKDCNDIIQKHAFGDEDGLFKIKPTGSAGVVTVYCDQSTGLGGWVLVQQRMDGSVHFNRSWAEYKQGFGSIDDQGHGDIWLGNEVLHLLTQKESIFRVELEDWSGNEVFAEYTVTVGSESDSYRLNIADYGGNAGDALISGISLDSEHTSHASMKFSTYDRDNDKWEENCAEFYGGGWWYNSCQSANLNGIYYNGGLYDPRNNMPYEIENGVVWVPFKGGDYSLKVVRVKTRSKASS</sequence>
<dbReference type="GO" id="GO:0005577">
    <property type="term" value="C:fibrinogen complex"/>
    <property type="evidence" value="ECO:0007669"/>
    <property type="project" value="InterPro"/>
</dbReference>
<dbReference type="Gene3D" id="1.20.5.50">
    <property type="match status" value="1"/>
</dbReference>
<dbReference type="SUPFAM" id="SSF56496">
    <property type="entry name" value="Fibrinogen C-terminal domain-like"/>
    <property type="match status" value="1"/>
</dbReference>
<dbReference type="PROSITE" id="PS51406">
    <property type="entry name" value="FIBRINOGEN_C_2"/>
    <property type="match status" value="1"/>
</dbReference>
<keyword evidence="8" id="KW-0325">Glycoprotein</keyword>
<dbReference type="Pfam" id="PF00147">
    <property type="entry name" value="Fibrinogen_C"/>
    <property type="match status" value="1"/>
</dbReference>
<keyword evidence="3" id="KW-0356">Hemostasis</keyword>
<evidence type="ECO:0000256" key="3">
    <source>
        <dbReference type="ARBA" id="ARBA00022696"/>
    </source>
</evidence>
<evidence type="ECO:0000256" key="4">
    <source>
        <dbReference type="ARBA" id="ARBA00022729"/>
    </source>
</evidence>
<keyword evidence="7" id="KW-1015">Disulfide bond</keyword>
<dbReference type="GO" id="GO:0005102">
    <property type="term" value="F:signaling receptor binding"/>
    <property type="evidence" value="ECO:0007669"/>
    <property type="project" value="InterPro"/>
</dbReference>
<dbReference type="GO" id="GO:0005201">
    <property type="term" value="F:extracellular matrix structural constituent"/>
    <property type="evidence" value="ECO:0007669"/>
    <property type="project" value="TreeGrafter"/>
</dbReference>
<reference evidence="12 13" key="1">
    <citation type="journal article" date="2018" name="Nat. Ecol. Evol.">
        <title>Shark genomes provide insights into elasmobranch evolution and the origin of vertebrates.</title>
        <authorList>
            <person name="Hara Y"/>
            <person name="Yamaguchi K"/>
            <person name="Onimaru K"/>
            <person name="Kadota M"/>
            <person name="Koyanagi M"/>
            <person name="Keeley SD"/>
            <person name="Tatsumi K"/>
            <person name="Tanaka K"/>
            <person name="Motone F"/>
            <person name="Kageyama Y"/>
            <person name="Nozu R"/>
            <person name="Adachi N"/>
            <person name="Nishimura O"/>
            <person name="Nakagawa R"/>
            <person name="Tanegashima C"/>
            <person name="Kiyatake I"/>
            <person name="Matsumoto R"/>
            <person name="Murakumo K"/>
            <person name="Nishida K"/>
            <person name="Terakita A"/>
            <person name="Kuratani S"/>
            <person name="Sato K"/>
            <person name="Hyodo S Kuraku.S."/>
        </authorList>
    </citation>
    <scope>NUCLEOTIDE SEQUENCE [LARGE SCALE GENOMIC DNA]</scope>
</reference>
<dbReference type="InterPro" id="IPR014716">
    <property type="entry name" value="Fibrinogen_a/b/g_C_1"/>
</dbReference>
<keyword evidence="6" id="KW-0094">Blood coagulation</keyword>
<keyword evidence="5" id="KW-0175">Coiled coil</keyword>
<feature type="region of interest" description="Disordered" evidence="10">
    <location>
        <begin position="1"/>
        <end position="26"/>
    </location>
</feature>
<dbReference type="GO" id="GO:0072377">
    <property type="term" value="P:blood coagulation, common pathway"/>
    <property type="evidence" value="ECO:0007669"/>
    <property type="project" value="TreeGrafter"/>
</dbReference>
<feature type="compositionally biased region" description="Polar residues" evidence="10">
    <location>
        <begin position="1"/>
        <end position="12"/>
    </location>
</feature>